<proteinExistence type="predicted"/>
<evidence type="ECO:0000313" key="3">
    <source>
        <dbReference type="RefSeq" id="XP_026056217.1"/>
    </source>
</evidence>
<dbReference type="OrthoDB" id="10037236at2759"/>
<name>A0A6P6JE74_CARAU</name>
<dbReference type="RefSeq" id="XP_026056217.1">
    <property type="nucleotide sequence ID" value="XM_026200432.1"/>
</dbReference>
<dbReference type="GeneID" id="113041835"/>
<reference evidence="3" key="1">
    <citation type="submission" date="2025-08" db="UniProtKB">
        <authorList>
            <consortium name="RefSeq"/>
        </authorList>
    </citation>
    <scope>IDENTIFICATION</scope>
    <source>
        <strain evidence="3">Wakin</strain>
        <tissue evidence="3">Muscle</tissue>
    </source>
</reference>
<gene>
    <name evidence="3" type="primary">LOC113041835</name>
</gene>
<keyword evidence="2" id="KW-1185">Reference proteome</keyword>
<dbReference type="Proteomes" id="UP000515129">
    <property type="component" value="Chromosome 1"/>
</dbReference>
<evidence type="ECO:0000256" key="1">
    <source>
        <dbReference type="SAM" id="MobiDB-lite"/>
    </source>
</evidence>
<protein>
    <submittedName>
        <fullName evidence="3">Uncharacterized protein LOC113041835</fullName>
    </submittedName>
</protein>
<evidence type="ECO:0000313" key="2">
    <source>
        <dbReference type="Proteomes" id="UP000515129"/>
    </source>
</evidence>
<sequence>MIWACSADTGPEKLAVIETTRTSNSYRNNLETNVRPSVQQIKAAGGIFGLILTFPDLIDNCEELIKNKHQTEASTYLKTKAKEILETVKKLKKPLNELQEMLNQIPEMECHIDLAQEMFGSQIYTRGTICMEYTQSQKQDTKTQEFILLCTKDIGVTKNCSTGQHKSGDNKNKRRKKEATSTIDRSLNQERKLAFPRKPPHKSKTKRHG</sequence>
<organism evidence="2 3">
    <name type="scientific">Carassius auratus</name>
    <name type="common">Goldfish</name>
    <dbReference type="NCBI Taxonomy" id="7957"/>
    <lineage>
        <taxon>Eukaryota</taxon>
        <taxon>Metazoa</taxon>
        <taxon>Chordata</taxon>
        <taxon>Craniata</taxon>
        <taxon>Vertebrata</taxon>
        <taxon>Euteleostomi</taxon>
        <taxon>Actinopterygii</taxon>
        <taxon>Neopterygii</taxon>
        <taxon>Teleostei</taxon>
        <taxon>Ostariophysi</taxon>
        <taxon>Cypriniformes</taxon>
        <taxon>Cyprinidae</taxon>
        <taxon>Cyprininae</taxon>
        <taxon>Carassius</taxon>
    </lineage>
</organism>
<feature type="compositionally biased region" description="Basic residues" evidence="1">
    <location>
        <begin position="194"/>
        <end position="209"/>
    </location>
</feature>
<dbReference type="AlphaFoldDB" id="A0A6P6JE74"/>
<feature type="region of interest" description="Disordered" evidence="1">
    <location>
        <begin position="160"/>
        <end position="209"/>
    </location>
</feature>
<accession>A0A6P6JE74</accession>
<dbReference type="KEGG" id="caua:113041835"/>